<dbReference type="Proteomes" id="UP001165135">
    <property type="component" value="Unassembled WGS sequence"/>
</dbReference>
<dbReference type="Gene3D" id="6.10.340.10">
    <property type="match status" value="1"/>
</dbReference>
<dbReference type="InterPro" id="IPR036890">
    <property type="entry name" value="HATPase_C_sf"/>
</dbReference>
<dbReference type="Gene3D" id="1.20.5.1930">
    <property type="match status" value="1"/>
</dbReference>
<keyword evidence="6 12" id="KW-0812">Transmembrane</keyword>
<name>A0A9W6RH59_9ACTN</name>
<feature type="domain" description="HAMP" evidence="13">
    <location>
        <begin position="216"/>
        <end position="268"/>
    </location>
</feature>
<sequence>MRFVVFGYQGGAVIPLLRPGTVTGRRMLTVSCVFLLVIVGVLGVLYTTIANLNDSTSRVRHSKALLISADRLERLAADLERDKRGFIMTGDKRFSQPWNTARAAFAAESAELRRHAEAAGPAQRTRAAEIVRASSSYLAAQRNPSATSVDPRGDEGERGLGDLRTRFDGFAAAQREAIEVESANADAAATRTVIISLIGAAMCLLSVPLFAGHLSRTVVRPVRRVSAMAADLARGELTVRVPETSPGEIGVLERSFNTIAGVLEESCATVQRNAEEQRALKRIATLVTRSAPPEAIFNAAAAEMGRVLGLMYGVTERFEPDSTFTVLGAWGVAEPVVPIGSRWPLEGETVASQIMRTGRPARITYGDATSDIARWCHEHGFKSGVGCPIVVDRRLWGMVFVLSKSDDPMPEGTEKRMVEFTELIGTAIASAESREQLRASRARMVTASDATRRRIERNLHDSTQQHLISLGLELCAIQELVPAGQARQRLAASSRRLTEIVEDLREISRGLHPAILSRSGLETALKALRHRSSLPIELDLNLPGRLPEPAEVAAYYTVSEAVTNATKHANASAVHVAMQVRDGTVHLCVRDDGVGGADFGEGSGLIGIRDRVEALGGRIDLTSPAGKGTSLHAEIPID</sequence>
<evidence type="ECO:0000313" key="15">
    <source>
        <dbReference type="Proteomes" id="UP001165135"/>
    </source>
</evidence>
<feature type="transmembrane region" description="Helical" evidence="12">
    <location>
        <begin position="27"/>
        <end position="52"/>
    </location>
</feature>
<evidence type="ECO:0000256" key="8">
    <source>
        <dbReference type="ARBA" id="ARBA00022777"/>
    </source>
</evidence>
<dbReference type="AlphaFoldDB" id="A0A9W6RH59"/>
<gene>
    <name evidence="14" type="ORF">Airi01_022440</name>
</gene>
<dbReference type="InterPro" id="IPR029016">
    <property type="entry name" value="GAF-like_dom_sf"/>
</dbReference>
<dbReference type="Pfam" id="PF05227">
    <property type="entry name" value="CHASE3"/>
    <property type="match status" value="1"/>
</dbReference>
<keyword evidence="10 12" id="KW-1133">Transmembrane helix</keyword>
<dbReference type="InterPro" id="IPR003594">
    <property type="entry name" value="HATPase_dom"/>
</dbReference>
<dbReference type="Pfam" id="PF07730">
    <property type="entry name" value="HisKA_3"/>
    <property type="match status" value="1"/>
</dbReference>
<dbReference type="GO" id="GO:0046983">
    <property type="term" value="F:protein dimerization activity"/>
    <property type="evidence" value="ECO:0007669"/>
    <property type="project" value="InterPro"/>
</dbReference>
<dbReference type="InterPro" id="IPR003018">
    <property type="entry name" value="GAF"/>
</dbReference>
<dbReference type="EMBL" id="BSTJ01000002">
    <property type="protein sequence ID" value="GLY73977.1"/>
    <property type="molecule type" value="Genomic_DNA"/>
</dbReference>
<dbReference type="Pfam" id="PF00672">
    <property type="entry name" value="HAMP"/>
    <property type="match status" value="1"/>
</dbReference>
<dbReference type="GO" id="GO:0016020">
    <property type="term" value="C:membrane"/>
    <property type="evidence" value="ECO:0007669"/>
    <property type="project" value="UniProtKB-SubCell"/>
</dbReference>
<dbReference type="CDD" id="cd06225">
    <property type="entry name" value="HAMP"/>
    <property type="match status" value="1"/>
</dbReference>
<protein>
    <recommendedName>
        <fullName evidence="3">histidine kinase</fullName>
        <ecNumber evidence="3">2.7.13.3</ecNumber>
    </recommendedName>
</protein>
<dbReference type="GO" id="GO:0005524">
    <property type="term" value="F:ATP binding"/>
    <property type="evidence" value="ECO:0007669"/>
    <property type="project" value="UniProtKB-KW"/>
</dbReference>
<evidence type="ECO:0000256" key="4">
    <source>
        <dbReference type="ARBA" id="ARBA00022553"/>
    </source>
</evidence>
<dbReference type="Pfam" id="PF01590">
    <property type="entry name" value="GAF"/>
    <property type="match status" value="1"/>
</dbReference>
<comment type="caution">
    <text evidence="14">The sequence shown here is derived from an EMBL/GenBank/DDBJ whole genome shotgun (WGS) entry which is preliminary data.</text>
</comment>
<keyword evidence="8" id="KW-0418">Kinase</keyword>
<comment type="subcellular location">
    <subcellularLocation>
        <location evidence="2">Membrane</location>
    </subcellularLocation>
</comment>
<dbReference type="SMART" id="SM00065">
    <property type="entry name" value="GAF"/>
    <property type="match status" value="1"/>
</dbReference>
<dbReference type="Pfam" id="PF02518">
    <property type="entry name" value="HATPase_c"/>
    <property type="match status" value="1"/>
</dbReference>
<accession>A0A9W6RH59</accession>
<evidence type="ECO:0000256" key="5">
    <source>
        <dbReference type="ARBA" id="ARBA00022679"/>
    </source>
</evidence>
<dbReference type="CDD" id="cd16917">
    <property type="entry name" value="HATPase_UhpB-NarQ-NarX-like"/>
    <property type="match status" value="1"/>
</dbReference>
<evidence type="ECO:0000256" key="7">
    <source>
        <dbReference type="ARBA" id="ARBA00022741"/>
    </source>
</evidence>
<dbReference type="SUPFAM" id="SSF158472">
    <property type="entry name" value="HAMP domain-like"/>
    <property type="match status" value="1"/>
</dbReference>
<evidence type="ECO:0000259" key="13">
    <source>
        <dbReference type="PROSITE" id="PS50885"/>
    </source>
</evidence>
<organism evidence="14 15">
    <name type="scientific">Actinoallomurus iriomotensis</name>
    <dbReference type="NCBI Taxonomy" id="478107"/>
    <lineage>
        <taxon>Bacteria</taxon>
        <taxon>Bacillati</taxon>
        <taxon>Actinomycetota</taxon>
        <taxon>Actinomycetes</taxon>
        <taxon>Streptosporangiales</taxon>
        <taxon>Thermomonosporaceae</taxon>
        <taxon>Actinoallomurus</taxon>
    </lineage>
</organism>
<comment type="catalytic activity">
    <reaction evidence="1">
        <text>ATP + protein L-histidine = ADP + protein N-phospho-L-histidine.</text>
        <dbReference type="EC" id="2.7.13.3"/>
    </reaction>
</comment>
<evidence type="ECO:0000256" key="10">
    <source>
        <dbReference type="ARBA" id="ARBA00022989"/>
    </source>
</evidence>
<dbReference type="InterPro" id="IPR011712">
    <property type="entry name" value="Sig_transdc_His_kin_sub3_dim/P"/>
</dbReference>
<reference evidence="14" key="1">
    <citation type="submission" date="2023-03" db="EMBL/GenBank/DDBJ databases">
        <title>Actinoallomurus iriomotensis NBRC 103681.</title>
        <authorList>
            <person name="Ichikawa N."/>
            <person name="Sato H."/>
            <person name="Tonouchi N."/>
        </authorList>
    </citation>
    <scope>NUCLEOTIDE SEQUENCE</scope>
    <source>
        <strain evidence="14">NBRC 103681</strain>
    </source>
</reference>
<evidence type="ECO:0000256" key="6">
    <source>
        <dbReference type="ARBA" id="ARBA00022692"/>
    </source>
</evidence>
<dbReference type="Gene3D" id="3.30.565.10">
    <property type="entry name" value="Histidine kinase-like ATPase, C-terminal domain"/>
    <property type="match status" value="1"/>
</dbReference>
<feature type="transmembrane region" description="Helical" evidence="12">
    <location>
        <begin position="193"/>
        <end position="214"/>
    </location>
</feature>
<dbReference type="PANTHER" id="PTHR24421">
    <property type="entry name" value="NITRATE/NITRITE SENSOR PROTEIN NARX-RELATED"/>
    <property type="match status" value="1"/>
</dbReference>
<dbReference type="GO" id="GO:0000155">
    <property type="term" value="F:phosphorelay sensor kinase activity"/>
    <property type="evidence" value="ECO:0007669"/>
    <property type="project" value="InterPro"/>
</dbReference>
<dbReference type="Gene3D" id="3.30.450.40">
    <property type="match status" value="1"/>
</dbReference>
<keyword evidence="4" id="KW-0597">Phosphoprotein</keyword>
<keyword evidence="9" id="KW-0067">ATP-binding</keyword>
<dbReference type="PROSITE" id="PS50885">
    <property type="entry name" value="HAMP"/>
    <property type="match status" value="1"/>
</dbReference>
<evidence type="ECO:0000256" key="3">
    <source>
        <dbReference type="ARBA" id="ARBA00012438"/>
    </source>
</evidence>
<evidence type="ECO:0000256" key="2">
    <source>
        <dbReference type="ARBA" id="ARBA00004370"/>
    </source>
</evidence>
<keyword evidence="5" id="KW-0808">Transferase</keyword>
<dbReference type="InterPro" id="IPR003660">
    <property type="entry name" value="HAMP_dom"/>
</dbReference>
<dbReference type="SMART" id="SM00304">
    <property type="entry name" value="HAMP"/>
    <property type="match status" value="1"/>
</dbReference>
<dbReference type="SUPFAM" id="SSF55874">
    <property type="entry name" value="ATPase domain of HSP90 chaperone/DNA topoisomerase II/histidine kinase"/>
    <property type="match status" value="1"/>
</dbReference>
<keyword evidence="12" id="KW-0472">Membrane</keyword>
<evidence type="ECO:0000256" key="11">
    <source>
        <dbReference type="ARBA" id="ARBA00023012"/>
    </source>
</evidence>
<evidence type="ECO:0000256" key="9">
    <source>
        <dbReference type="ARBA" id="ARBA00022840"/>
    </source>
</evidence>
<dbReference type="InterPro" id="IPR007891">
    <property type="entry name" value="CHASE3"/>
</dbReference>
<evidence type="ECO:0000256" key="12">
    <source>
        <dbReference type="SAM" id="Phobius"/>
    </source>
</evidence>
<keyword evidence="7" id="KW-0547">Nucleotide-binding</keyword>
<dbReference type="EC" id="2.7.13.3" evidence="3"/>
<dbReference type="SUPFAM" id="SSF55781">
    <property type="entry name" value="GAF domain-like"/>
    <property type="match status" value="1"/>
</dbReference>
<dbReference type="PANTHER" id="PTHR24421:SF10">
    <property type="entry name" value="NITRATE_NITRITE SENSOR PROTEIN NARQ"/>
    <property type="match status" value="1"/>
</dbReference>
<dbReference type="InterPro" id="IPR050482">
    <property type="entry name" value="Sensor_HK_TwoCompSys"/>
</dbReference>
<proteinExistence type="predicted"/>
<evidence type="ECO:0000256" key="1">
    <source>
        <dbReference type="ARBA" id="ARBA00000085"/>
    </source>
</evidence>
<keyword evidence="11" id="KW-0902">Two-component regulatory system</keyword>
<evidence type="ECO:0000313" key="14">
    <source>
        <dbReference type="EMBL" id="GLY73977.1"/>
    </source>
</evidence>